<dbReference type="Gene3D" id="1.20.58.110">
    <property type="entry name" value="Ribosomal protein S20"/>
    <property type="match status" value="1"/>
</dbReference>
<evidence type="ECO:0000256" key="4">
    <source>
        <dbReference type="ARBA" id="ARBA00022884"/>
    </source>
</evidence>
<dbReference type="SUPFAM" id="SSF46992">
    <property type="entry name" value="Ribosomal protein S20"/>
    <property type="match status" value="1"/>
</dbReference>
<evidence type="ECO:0000256" key="2">
    <source>
        <dbReference type="ARBA" id="ARBA00007634"/>
    </source>
</evidence>
<dbReference type="InterPro" id="IPR002583">
    <property type="entry name" value="Ribosomal_bS20"/>
</dbReference>
<dbReference type="STRING" id="1915309.AXG55_12240"/>
<protein>
    <recommendedName>
        <fullName evidence="7 8">Small ribosomal subunit protein bS20</fullName>
    </recommendedName>
</protein>
<evidence type="ECO:0000256" key="6">
    <source>
        <dbReference type="ARBA" id="ARBA00023274"/>
    </source>
</evidence>
<keyword evidence="6 8" id="KW-0687">Ribonucleoprotein</keyword>
<evidence type="ECO:0000256" key="5">
    <source>
        <dbReference type="ARBA" id="ARBA00022980"/>
    </source>
</evidence>
<evidence type="ECO:0000256" key="8">
    <source>
        <dbReference type="HAMAP-Rule" id="MF_00500"/>
    </source>
</evidence>
<organism evidence="10 11">
    <name type="scientific">Silvanigrella aquatica</name>
    <dbReference type="NCBI Taxonomy" id="1915309"/>
    <lineage>
        <taxon>Bacteria</taxon>
        <taxon>Pseudomonadati</taxon>
        <taxon>Bdellovibrionota</taxon>
        <taxon>Oligoflexia</taxon>
        <taxon>Silvanigrellales</taxon>
        <taxon>Silvanigrellaceae</taxon>
        <taxon>Silvanigrella</taxon>
    </lineage>
</organism>
<comment type="similarity">
    <text evidence="2 8">Belongs to the bacterial ribosomal protein bS20 family.</text>
</comment>
<evidence type="ECO:0000256" key="9">
    <source>
        <dbReference type="SAM" id="MobiDB-lite"/>
    </source>
</evidence>
<evidence type="ECO:0000313" key="10">
    <source>
        <dbReference type="EMBL" id="APJ04630.1"/>
    </source>
</evidence>
<dbReference type="PANTHER" id="PTHR33398">
    <property type="entry name" value="30S RIBOSOMAL PROTEIN S20"/>
    <property type="match status" value="1"/>
</dbReference>
<keyword evidence="5 8" id="KW-0689">Ribosomal protein</keyword>
<dbReference type="EMBL" id="CP017834">
    <property type="protein sequence ID" value="APJ04630.1"/>
    <property type="molecule type" value="Genomic_DNA"/>
</dbReference>
<gene>
    <name evidence="8" type="primary">rpsT</name>
    <name evidence="10" type="ORF">AXG55_12240</name>
</gene>
<dbReference type="Proteomes" id="UP000184731">
    <property type="component" value="Chromosome"/>
</dbReference>
<dbReference type="GO" id="GO:0003735">
    <property type="term" value="F:structural constituent of ribosome"/>
    <property type="evidence" value="ECO:0007669"/>
    <property type="project" value="InterPro"/>
</dbReference>
<feature type="region of interest" description="Disordered" evidence="9">
    <location>
        <begin position="1"/>
        <end position="26"/>
    </location>
</feature>
<reference evidence="10 11" key="1">
    <citation type="submission" date="2016-10" db="EMBL/GenBank/DDBJ databases">
        <title>Silvanigrella aquatica sp. nov., isolated from a freshwater lake located in the Black Forest, Germany, description of Silvanigrellaceae fam. nov., Silvanigrellales ord. nov., reclassification of the order Bdellovibrionales in the class Oligoflexia, reclassification of the families Bacteriovoracaceae and Halobacteriovoraceae in the new order Bacteriovoracales ord. nov., and reclassification of the family Pseudobacteriovoracaceae in the order Oligoflexiales.</title>
        <authorList>
            <person name="Hahn M.W."/>
            <person name="Schmidt J."/>
            <person name="Koll U."/>
            <person name="Rohde M."/>
            <person name="Verbag S."/>
            <person name="Pitt A."/>
            <person name="Nakai R."/>
            <person name="Naganuma T."/>
            <person name="Lang E."/>
        </authorList>
    </citation>
    <scope>NUCLEOTIDE SEQUENCE [LARGE SCALE GENOMIC DNA]</scope>
    <source>
        <strain evidence="10 11">MWH-Nonnen-W8red</strain>
    </source>
</reference>
<evidence type="ECO:0000256" key="7">
    <source>
        <dbReference type="ARBA" id="ARBA00035136"/>
    </source>
</evidence>
<dbReference type="OrthoDB" id="9807974at2"/>
<dbReference type="InterPro" id="IPR036510">
    <property type="entry name" value="Ribosomal_bS20_sf"/>
</dbReference>
<dbReference type="HAMAP" id="MF_00500">
    <property type="entry name" value="Ribosomal_bS20"/>
    <property type="match status" value="1"/>
</dbReference>
<evidence type="ECO:0000313" key="11">
    <source>
        <dbReference type="Proteomes" id="UP000184731"/>
    </source>
</evidence>
<dbReference type="NCBIfam" id="TIGR00029">
    <property type="entry name" value="S20"/>
    <property type="match status" value="1"/>
</dbReference>
<evidence type="ECO:0000256" key="3">
    <source>
        <dbReference type="ARBA" id="ARBA00022730"/>
    </source>
</evidence>
<feature type="compositionally biased region" description="Basic and acidic residues" evidence="9">
    <location>
        <begin position="1"/>
        <end position="18"/>
    </location>
</feature>
<dbReference type="Pfam" id="PF01649">
    <property type="entry name" value="Ribosomal_S20p"/>
    <property type="match status" value="1"/>
</dbReference>
<keyword evidence="11" id="KW-1185">Reference proteome</keyword>
<sequence>MANHVSSEKRARQTEVRRLRNRANMSAMKTTVKKVLEAVQKKDFSNIDALLRDAQSVIAKTRQKGSIHKNNMARRISRLNAFVNKARNAQ</sequence>
<dbReference type="RefSeq" id="WP_148698385.1">
    <property type="nucleotide sequence ID" value="NZ_CP017834.1"/>
</dbReference>
<accession>A0A1L4D357</accession>
<evidence type="ECO:0000256" key="1">
    <source>
        <dbReference type="ARBA" id="ARBA00003134"/>
    </source>
</evidence>
<keyword evidence="4 8" id="KW-0694">RNA-binding</keyword>
<keyword evidence="3 8" id="KW-0699">rRNA-binding</keyword>
<dbReference type="GO" id="GO:0006412">
    <property type="term" value="P:translation"/>
    <property type="evidence" value="ECO:0007669"/>
    <property type="project" value="UniProtKB-UniRule"/>
</dbReference>
<dbReference type="AlphaFoldDB" id="A0A1L4D357"/>
<dbReference type="GO" id="GO:0015935">
    <property type="term" value="C:small ribosomal subunit"/>
    <property type="evidence" value="ECO:0007669"/>
    <property type="project" value="TreeGrafter"/>
</dbReference>
<proteinExistence type="inferred from homology"/>
<comment type="function">
    <text evidence="1 8">Binds directly to 16S ribosomal RNA.</text>
</comment>
<dbReference type="PANTHER" id="PTHR33398:SF1">
    <property type="entry name" value="SMALL RIBOSOMAL SUBUNIT PROTEIN BS20C"/>
    <property type="match status" value="1"/>
</dbReference>
<dbReference type="KEGG" id="saqi:AXG55_12240"/>
<dbReference type="GO" id="GO:0070181">
    <property type="term" value="F:small ribosomal subunit rRNA binding"/>
    <property type="evidence" value="ECO:0007669"/>
    <property type="project" value="TreeGrafter"/>
</dbReference>
<name>A0A1L4D357_9BACT</name>